<organism evidence="1 2">
    <name type="scientific">Pantoea allii</name>
    <dbReference type="NCBI Taxonomy" id="574096"/>
    <lineage>
        <taxon>Bacteria</taxon>
        <taxon>Pseudomonadati</taxon>
        <taxon>Pseudomonadota</taxon>
        <taxon>Gammaproteobacteria</taxon>
        <taxon>Enterobacterales</taxon>
        <taxon>Erwiniaceae</taxon>
        <taxon>Pantoea</taxon>
    </lineage>
</organism>
<dbReference type="AlphaFoldDB" id="A0A2V2BIP3"/>
<name>A0A2V2BIP3_9GAMM</name>
<evidence type="ECO:0000313" key="1">
    <source>
        <dbReference type="EMBL" id="PWK98618.1"/>
    </source>
</evidence>
<dbReference type="EMBL" id="QGHF01000003">
    <property type="protein sequence ID" value="PWK98618.1"/>
    <property type="molecule type" value="Genomic_DNA"/>
</dbReference>
<proteinExistence type="predicted"/>
<protein>
    <submittedName>
        <fullName evidence="1">Uncharacterized protein</fullName>
    </submittedName>
</protein>
<accession>A0A2V2BIP3</accession>
<dbReference type="Proteomes" id="UP000245981">
    <property type="component" value="Unassembled WGS sequence"/>
</dbReference>
<gene>
    <name evidence="1" type="ORF">C7431_103388</name>
</gene>
<comment type="caution">
    <text evidence="1">The sequence shown here is derived from an EMBL/GenBank/DDBJ whole genome shotgun (WGS) entry which is preliminary data.</text>
</comment>
<reference evidence="1 2" key="1">
    <citation type="submission" date="2018-05" db="EMBL/GenBank/DDBJ databases">
        <title>Genomic Encyclopedia of Type Strains, Phase IV (KMG-V): Genome sequencing to study the core and pangenomes of soil and plant-associated prokaryotes.</title>
        <authorList>
            <person name="Whitman W."/>
        </authorList>
    </citation>
    <scope>NUCLEOTIDE SEQUENCE [LARGE SCALE GENOMIC DNA]</scope>
    <source>
        <strain evidence="1 2">PNA 200-10</strain>
    </source>
</reference>
<sequence>MPPKTYACEIECFPGRLASPVVNMRNQNSGRESLTNMKK</sequence>
<evidence type="ECO:0000313" key="2">
    <source>
        <dbReference type="Proteomes" id="UP000245981"/>
    </source>
</evidence>